<dbReference type="AlphaFoldDB" id="S9TLA7"/>
<reference evidence="2 3" key="1">
    <citation type="journal article" date="2013" name="PLoS ONE">
        <title>Predicting the Proteins of Angomonas deanei, Strigomonas culicis and Their Respective Endosymbionts Reveals New Aspects of the Trypanosomatidae Family.</title>
        <authorList>
            <person name="Motta M.C."/>
            <person name="Martins A.C."/>
            <person name="de Souza S.S."/>
            <person name="Catta-Preta C.M."/>
            <person name="Silva R."/>
            <person name="Klein C.C."/>
            <person name="de Almeida L.G."/>
            <person name="de Lima Cunha O."/>
            <person name="Ciapina L.P."/>
            <person name="Brocchi M."/>
            <person name="Colabardini A.C."/>
            <person name="de Araujo Lima B."/>
            <person name="Machado C.R."/>
            <person name="de Almeida Soares C.M."/>
            <person name="Probst C.M."/>
            <person name="de Menezes C.B."/>
            <person name="Thompson C.E."/>
            <person name="Bartholomeu D.C."/>
            <person name="Gradia D.F."/>
            <person name="Pavoni D.P."/>
            <person name="Grisard E.C."/>
            <person name="Fantinatti-Garboggini F."/>
            <person name="Marchini F.K."/>
            <person name="Rodrigues-Luiz G.F."/>
            <person name="Wagner G."/>
            <person name="Goldman G.H."/>
            <person name="Fietto J.L."/>
            <person name="Elias M.C."/>
            <person name="Goldman M.H."/>
            <person name="Sagot M.F."/>
            <person name="Pereira M."/>
            <person name="Stoco P.H."/>
            <person name="de Mendonca-Neto R.P."/>
            <person name="Teixeira S.M."/>
            <person name="Maciel T.E."/>
            <person name="de Oliveira Mendes T.A."/>
            <person name="Urmenyi T.P."/>
            <person name="de Souza W."/>
            <person name="Schenkman S."/>
            <person name="de Vasconcelos A.T."/>
        </authorList>
    </citation>
    <scope>NUCLEOTIDE SEQUENCE [LARGE SCALE GENOMIC DNA]</scope>
</reference>
<gene>
    <name evidence="2" type="ORF">STCU_10520</name>
</gene>
<accession>S9TLA7</accession>
<feature type="compositionally biased region" description="Gly residues" evidence="1">
    <location>
        <begin position="169"/>
        <end position="178"/>
    </location>
</feature>
<protein>
    <submittedName>
        <fullName evidence="2">Uncharacterized protein</fullName>
    </submittedName>
</protein>
<comment type="caution">
    <text evidence="2">The sequence shown here is derived from an EMBL/GenBank/DDBJ whole genome shotgun (WGS) entry which is preliminary data.</text>
</comment>
<sequence length="387" mass="41338">MMELAAVAVVGTIVQVTIAVTMIVVRARNGVVHLGVGEGAAPAAAAAAAVALHNRDIRVLLGVGVVGIRRRRIGVVRAQGVGEFLPVVRLGSGATPTGAVLIHHPLVAVRRRQDALGEALSARRALLAAAPPPLRVSRSVRILLLLFFFLLWRRRLSRCPRGAARQPLGGDGDGGGGRAAAAVAGEHGRVSQHRRHAGLQQGDARRPLSPTPVGWCLLHTARVPRRLRRVLLRRRLRLVAVVVLVVGRRRERPAVAPGARRAPARLVRRLYLDQLPAQRRRRQCGGSAAVLRGLVPRGAPRRVRRGPLRAGALGVAQVGAGRRRQDEGVVRVRGGGGGGGEAVIVCIIRRHRVRRLEHLAVRRDVGDTEGLHHRHAAAPAAGARIGR</sequence>
<keyword evidence="3" id="KW-1185">Reference proteome</keyword>
<proteinExistence type="predicted"/>
<dbReference type="EMBL" id="ATMH01010409">
    <property type="protein sequence ID" value="EPY17579.1"/>
    <property type="molecule type" value="Genomic_DNA"/>
</dbReference>
<feature type="region of interest" description="Disordered" evidence="1">
    <location>
        <begin position="163"/>
        <end position="206"/>
    </location>
</feature>
<evidence type="ECO:0000256" key="1">
    <source>
        <dbReference type="SAM" id="MobiDB-lite"/>
    </source>
</evidence>
<name>S9TLA7_9TRYP</name>
<evidence type="ECO:0000313" key="2">
    <source>
        <dbReference type="EMBL" id="EPY17579.1"/>
    </source>
</evidence>
<evidence type="ECO:0000313" key="3">
    <source>
        <dbReference type="Proteomes" id="UP000015354"/>
    </source>
</evidence>
<organism evidence="2 3">
    <name type="scientific">Strigomonas culicis</name>
    <dbReference type="NCBI Taxonomy" id="28005"/>
    <lineage>
        <taxon>Eukaryota</taxon>
        <taxon>Discoba</taxon>
        <taxon>Euglenozoa</taxon>
        <taxon>Kinetoplastea</taxon>
        <taxon>Metakinetoplastina</taxon>
        <taxon>Trypanosomatida</taxon>
        <taxon>Trypanosomatidae</taxon>
        <taxon>Strigomonadinae</taxon>
        <taxon>Strigomonas</taxon>
    </lineage>
</organism>
<dbReference type="Proteomes" id="UP000015354">
    <property type="component" value="Unassembled WGS sequence"/>
</dbReference>